<evidence type="ECO:0000256" key="6">
    <source>
        <dbReference type="SAM" id="SignalP"/>
    </source>
</evidence>
<evidence type="ECO:0000256" key="5">
    <source>
        <dbReference type="SAM" id="Phobius"/>
    </source>
</evidence>
<proteinExistence type="predicted"/>
<feature type="transmembrane region" description="Helical" evidence="5">
    <location>
        <begin position="35"/>
        <end position="56"/>
    </location>
</feature>
<evidence type="ECO:0000313" key="9">
    <source>
        <dbReference type="EMBL" id="CAF3869651.1"/>
    </source>
</evidence>
<evidence type="ECO:0000313" key="8">
    <source>
        <dbReference type="EMBL" id="CAF1106112.1"/>
    </source>
</evidence>
<name>A0A8S2KTV0_9BILA</name>
<dbReference type="InterPro" id="IPR017452">
    <property type="entry name" value="GPCR_Rhodpsn_7TM"/>
</dbReference>
<keyword evidence="2 5" id="KW-0812">Transmembrane</keyword>
<dbReference type="Pfam" id="PF00001">
    <property type="entry name" value="7tm_1"/>
    <property type="match status" value="1"/>
</dbReference>
<dbReference type="EMBL" id="CAJOBA010011232">
    <property type="protein sequence ID" value="CAF3869651.1"/>
    <property type="molecule type" value="Genomic_DNA"/>
</dbReference>
<dbReference type="Gene3D" id="1.20.1070.10">
    <property type="entry name" value="Rhodopsin 7-helix transmembrane proteins"/>
    <property type="match status" value="1"/>
</dbReference>
<accession>A0A8S2KTV0</accession>
<dbReference type="GO" id="GO:0016020">
    <property type="term" value="C:membrane"/>
    <property type="evidence" value="ECO:0007669"/>
    <property type="project" value="UniProtKB-SubCell"/>
</dbReference>
<evidence type="ECO:0000256" key="1">
    <source>
        <dbReference type="ARBA" id="ARBA00004370"/>
    </source>
</evidence>
<dbReference type="EMBL" id="CAJNOK010010091">
    <property type="protein sequence ID" value="CAF1106112.1"/>
    <property type="molecule type" value="Genomic_DNA"/>
</dbReference>
<evidence type="ECO:0000256" key="3">
    <source>
        <dbReference type="ARBA" id="ARBA00022989"/>
    </source>
</evidence>
<dbReference type="SUPFAM" id="SSF81321">
    <property type="entry name" value="Family A G protein-coupled receptor-like"/>
    <property type="match status" value="1"/>
</dbReference>
<dbReference type="PROSITE" id="PS50262">
    <property type="entry name" value="G_PROTEIN_RECEP_F1_2"/>
    <property type="match status" value="1"/>
</dbReference>
<keyword evidence="6" id="KW-0732">Signal</keyword>
<dbReference type="GO" id="GO:0004930">
    <property type="term" value="F:G protein-coupled receptor activity"/>
    <property type="evidence" value="ECO:0007669"/>
    <property type="project" value="InterPro"/>
</dbReference>
<feature type="transmembrane region" description="Helical" evidence="5">
    <location>
        <begin position="125"/>
        <end position="142"/>
    </location>
</feature>
<dbReference type="Proteomes" id="UP000677228">
    <property type="component" value="Unassembled WGS sequence"/>
</dbReference>
<evidence type="ECO:0000259" key="7">
    <source>
        <dbReference type="PROSITE" id="PS50262"/>
    </source>
</evidence>
<feature type="domain" description="G-protein coupled receptors family 1 profile" evidence="7">
    <location>
        <begin position="1"/>
        <end position="152"/>
    </location>
</feature>
<comment type="caution">
    <text evidence="9">The sequence shown here is derived from an EMBL/GenBank/DDBJ whole genome shotgun (WGS) entry which is preliminary data.</text>
</comment>
<evidence type="ECO:0000313" key="10">
    <source>
        <dbReference type="Proteomes" id="UP000682733"/>
    </source>
</evidence>
<feature type="chain" id="PRO_5035647031" description="G-protein coupled receptors family 1 profile domain-containing protein" evidence="6">
    <location>
        <begin position="20"/>
        <end position="152"/>
    </location>
</feature>
<evidence type="ECO:0000256" key="2">
    <source>
        <dbReference type="ARBA" id="ARBA00022692"/>
    </source>
</evidence>
<feature type="signal peptide" evidence="6">
    <location>
        <begin position="1"/>
        <end position="19"/>
    </location>
</feature>
<keyword evidence="4 5" id="KW-0472">Membrane</keyword>
<protein>
    <recommendedName>
        <fullName evidence="7">G-protein coupled receptors family 1 profile domain-containing protein</fullName>
    </recommendedName>
</protein>
<evidence type="ECO:0000256" key="4">
    <source>
        <dbReference type="ARBA" id="ARBA00023136"/>
    </source>
</evidence>
<organism evidence="9 10">
    <name type="scientific">Didymodactylos carnosus</name>
    <dbReference type="NCBI Taxonomy" id="1234261"/>
    <lineage>
        <taxon>Eukaryota</taxon>
        <taxon>Metazoa</taxon>
        <taxon>Spiralia</taxon>
        <taxon>Gnathifera</taxon>
        <taxon>Rotifera</taxon>
        <taxon>Eurotatoria</taxon>
        <taxon>Bdelloidea</taxon>
        <taxon>Philodinida</taxon>
        <taxon>Philodinidae</taxon>
        <taxon>Didymodactylos</taxon>
    </lineage>
</organism>
<keyword evidence="3 5" id="KW-1133">Transmembrane helix</keyword>
<gene>
    <name evidence="8" type="ORF">OVA965_LOCUS19532</name>
    <name evidence="9" type="ORF">TMI583_LOCUS19597</name>
</gene>
<dbReference type="AlphaFoldDB" id="A0A8S2KTV0"/>
<comment type="subcellular location">
    <subcellularLocation>
        <location evidence="1">Membrane</location>
    </subcellularLocation>
</comment>
<dbReference type="Proteomes" id="UP000682733">
    <property type="component" value="Unassembled WGS sequence"/>
</dbReference>
<dbReference type="CDD" id="cd00637">
    <property type="entry name" value="7tm_classA_rhodopsin-like"/>
    <property type="match status" value="1"/>
</dbReference>
<reference evidence="9" key="1">
    <citation type="submission" date="2021-02" db="EMBL/GenBank/DDBJ databases">
        <authorList>
            <person name="Nowell W R."/>
        </authorList>
    </citation>
    <scope>NUCLEOTIDE SEQUENCE</scope>
</reference>
<dbReference type="InterPro" id="IPR000276">
    <property type="entry name" value="GPCR_Rhodpsn"/>
</dbReference>
<feature type="transmembrane region" description="Helical" evidence="5">
    <location>
        <begin position="77"/>
        <end position="97"/>
    </location>
</feature>
<sequence length="152" mass="17451">MQKLNLFALLSGIVTRILATYQLDPTNESPAQCKIRNFLLFSTFTLSTWFIALASIDRYFISCQDVKRRQLSGLKNTYYLIGILTLLSIIIYSEMFYCFQANLSAPPSPLPCYSKNYPCRLYNDLTFAIIFVLIPCFIMSVYRHLGATIVEI</sequence>